<dbReference type="PANTHER" id="PTHR43199:SF1">
    <property type="entry name" value="GLUTATHIONE HYDROLASE PROENZYME"/>
    <property type="match status" value="1"/>
</dbReference>
<dbReference type="GO" id="GO:0016740">
    <property type="term" value="F:transferase activity"/>
    <property type="evidence" value="ECO:0007669"/>
    <property type="project" value="UniProtKB-KW"/>
</dbReference>
<protein>
    <submittedName>
        <fullName evidence="5">Gamma-glutamyltranspeptidase/glutathione hydrolase</fullName>
    </submittedName>
</protein>
<reference evidence="5 6" key="1">
    <citation type="submission" date="2018-04" db="EMBL/GenBank/DDBJ databases">
        <title>Genomic Encyclopedia of Archaeal and Bacterial Type Strains, Phase II (KMG-II): from individual species to whole genera.</title>
        <authorList>
            <person name="Goeker M."/>
        </authorList>
    </citation>
    <scope>NUCLEOTIDE SEQUENCE [LARGE SCALE GENOMIC DNA]</scope>
    <source>
        <strain evidence="5 6">DSM 29329</strain>
    </source>
</reference>
<dbReference type="RefSeq" id="WP_107975637.1">
    <property type="nucleotide sequence ID" value="NZ_BMEZ01000009.1"/>
</dbReference>
<evidence type="ECO:0000256" key="2">
    <source>
        <dbReference type="ARBA" id="ARBA00022679"/>
    </source>
</evidence>
<dbReference type="InterPro" id="IPR029055">
    <property type="entry name" value="Ntn_hydrolases_N"/>
</dbReference>
<dbReference type="InterPro" id="IPR043137">
    <property type="entry name" value="GGT_ssub_C"/>
</dbReference>
<keyword evidence="2" id="KW-0808">Transferase</keyword>
<sequence length="524" mass="55371">MDQAVTQRTGETWTVQKKQVETTRGVVATQHFEAAEAGARVLEQGGNAMDAAVVSALVLSVVEPWLSGVGGGGLMLWAPGDGSTVDTLDFNVRASRNMDRSQYPLAGGRDGDWFDWPSVEDDRNLIGYSSICIPGAIAGFAAALEKHGTLSWADALAPAIEKAERGMRIDWFTSLCLAVDAQGLARFEHSAKLFLDNGRPRRVPNGQQVDYLPMPEKAAMLRRLAQAGARDFYEGEVARSLLADLQAGGSVIDAEDLAGFAPRWAEARQGSYRDTDISVVPGLCGGPSLLETLGKIETDLHPGATEAEAAAIYARSIRSTYEERLKTMGHAGAHGDCTSHVSVVDAEGNMVSLTNTLLSRFGSKVTLPGTGILMNNGMMWFDPREGVPNGIAPAARPLANMSPAILSREGRPSMAIGAAGGRQIFPCIAQLISYVTDRGMSLEEAFHAPRLDASTPTVIVDQAAAPDVAAAVSRHYPVEIRANSLHPVLFAIPSAAARSDGVNSGMAHPVNPWTACAAEGGGDG</sequence>
<dbReference type="InterPro" id="IPR051792">
    <property type="entry name" value="GGT_bact"/>
</dbReference>
<keyword evidence="4" id="KW-0865">Zymogen</keyword>
<accession>A0A2T6AY89</accession>
<dbReference type="Gene3D" id="3.60.20.40">
    <property type="match status" value="1"/>
</dbReference>
<evidence type="ECO:0000313" key="6">
    <source>
        <dbReference type="Proteomes" id="UP000244069"/>
    </source>
</evidence>
<dbReference type="PRINTS" id="PR01210">
    <property type="entry name" value="GGTRANSPTASE"/>
</dbReference>
<comment type="similarity">
    <text evidence="1">Belongs to the gamma-glutamyltransferase family.</text>
</comment>
<organism evidence="5 6">
    <name type="scientific">Allosediminivita pacifica</name>
    <dbReference type="NCBI Taxonomy" id="1267769"/>
    <lineage>
        <taxon>Bacteria</taxon>
        <taxon>Pseudomonadati</taxon>
        <taxon>Pseudomonadota</taxon>
        <taxon>Alphaproteobacteria</taxon>
        <taxon>Rhodobacterales</taxon>
        <taxon>Paracoccaceae</taxon>
        <taxon>Allosediminivita</taxon>
    </lineage>
</organism>
<dbReference type="Proteomes" id="UP000244069">
    <property type="component" value="Unassembled WGS sequence"/>
</dbReference>
<proteinExistence type="inferred from homology"/>
<dbReference type="AlphaFoldDB" id="A0A2T6AY89"/>
<evidence type="ECO:0000313" key="5">
    <source>
        <dbReference type="EMBL" id="PTX48766.1"/>
    </source>
</evidence>
<keyword evidence="3 5" id="KW-0378">Hydrolase</keyword>
<evidence type="ECO:0000256" key="4">
    <source>
        <dbReference type="ARBA" id="ARBA00023145"/>
    </source>
</evidence>
<keyword evidence="6" id="KW-1185">Reference proteome</keyword>
<dbReference type="GO" id="GO:0016787">
    <property type="term" value="F:hydrolase activity"/>
    <property type="evidence" value="ECO:0007669"/>
    <property type="project" value="UniProtKB-KW"/>
</dbReference>
<dbReference type="PANTHER" id="PTHR43199">
    <property type="entry name" value="GLUTATHIONE HYDROLASE"/>
    <property type="match status" value="1"/>
</dbReference>
<dbReference type="OrthoDB" id="9781342at2"/>
<evidence type="ECO:0000256" key="3">
    <source>
        <dbReference type="ARBA" id="ARBA00022801"/>
    </source>
</evidence>
<gene>
    <name evidence="5" type="ORF">C8N44_10844</name>
</gene>
<dbReference type="SUPFAM" id="SSF56235">
    <property type="entry name" value="N-terminal nucleophile aminohydrolases (Ntn hydrolases)"/>
    <property type="match status" value="1"/>
</dbReference>
<dbReference type="EMBL" id="QBKN01000008">
    <property type="protein sequence ID" value="PTX48766.1"/>
    <property type="molecule type" value="Genomic_DNA"/>
</dbReference>
<name>A0A2T6AY89_9RHOB</name>
<comment type="caution">
    <text evidence="5">The sequence shown here is derived from an EMBL/GenBank/DDBJ whole genome shotgun (WGS) entry which is preliminary data.</text>
</comment>
<evidence type="ECO:0000256" key="1">
    <source>
        <dbReference type="ARBA" id="ARBA00009381"/>
    </source>
</evidence>
<dbReference type="Pfam" id="PF01019">
    <property type="entry name" value="G_glu_transpept"/>
    <property type="match status" value="1"/>
</dbReference>